<dbReference type="InterPro" id="IPR003583">
    <property type="entry name" value="Hlx-hairpin-Hlx_DNA-bd_motif"/>
</dbReference>
<dbReference type="InterPro" id="IPR051675">
    <property type="entry name" value="Endo/Exo/Phosphatase_dom_1"/>
</dbReference>
<dbReference type="PANTHER" id="PTHR21180:SF32">
    <property type="entry name" value="ENDONUCLEASE_EXONUCLEASE_PHOSPHATASE FAMILY DOMAIN-CONTAINING PROTEIN 1"/>
    <property type="match status" value="1"/>
</dbReference>
<dbReference type="GO" id="GO:0003677">
    <property type="term" value="F:DNA binding"/>
    <property type="evidence" value="ECO:0007669"/>
    <property type="project" value="UniProtKB-KW"/>
</dbReference>
<evidence type="ECO:0000313" key="5">
    <source>
        <dbReference type="Proteomes" id="UP000186455"/>
    </source>
</evidence>
<evidence type="ECO:0000256" key="2">
    <source>
        <dbReference type="SAM" id="Phobius"/>
    </source>
</evidence>
<dbReference type="InterPro" id="IPR010994">
    <property type="entry name" value="RuvA_2-like"/>
</dbReference>
<protein>
    <submittedName>
        <fullName evidence="4">DNA-binding protein</fullName>
    </submittedName>
</protein>
<feature type="compositionally biased region" description="Low complexity" evidence="1">
    <location>
        <begin position="141"/>
        <end position="163"/>
    </location>
</feature>
<evidence type="ECO:0000259" key="3">
    <source>
        <dbReference type="SMART" id="SM00278"/>
    </source>
</evidence>
<dbReference type="AlphaFoldDB" id="A0A1Q4V0T8"/>
<accession>A0A1Q4V0T8</accession>
<reference evidence="4 5" key="1">
    <citation type="submission" date="2015-06" db="EMBL/GenBank/DDBJ databases">
        <title>Cloning and characterization of the uncialamcin biosynthetic gene cluster.</title>
        <authorList>
            <person name="Yan X."/>
            <person name="Huang T."/>
            <person name="Ge H."/>
            <person name="Shen B."/>
        </authorList>
    </citation>
    <scope>NUCLEOTIDE SEQUENCE [LARGE SCALE GENOMIC DNA]</scope>
    <source>
        <strain evidence="4 5">DCA2648</strain>
    </source>
</reference>
<dbReference type="GO" id="GO:0015628">
    <property type="term" value="P:protein secretion by the type II secretion system"/>
    <property type="evidence" value="ECO:0007669"/>
    <property type="project" value="TreeGrafter"/>
</dbReference>
<dbReference type="SUPFAM" id="SSF47781">
    <property type="entry name" value="RuvA domain 2-like"/>
    <property type="match status" value="1"/>
</dbReference>
<dbReference type="Gene3D" id="1.10.150.320">
    <property type="entry name" value="Photosystem II 12 kDa extrinsic protein"/>
    <property type="match status" value="1"/>
</dbReference>
<feature type="domain" description="Helix-hairpin-helix DNA-binding motif class 1" evidence="3">
    <location>
        <begin position="213"/>
        <end position="232"/>
    </location>
</feature>
<dbReference type="Proteomes" id="UP000186455">
    <property type="component" value="Unassembled WGS sequence"/>
</dbReference>
<dbReference type="InterPro" id="IPR019554">
    <property type="entry name" value="Soluble_ligand-bd"/>
</dbReference>
<keyword evidence="2" id="KW-1133">Transmembrane helix</keyword>
<organism evidence="4 5">
    <name type="scientific">Streptomyces uncialis</name>
    <dbReference type="NCBI Taxonomy" id="1048205"/>
    <lineage>
        <taxon>Bacteria</taxon>
        <taxon>Bacillati</taxon>
        <taxon>Actinomycetota</taxon>
        <taxon>Actinomycetes</taxon>
        <taxon>Kitasatosporales</taxon>
        <taxon>Streptomycetaceae</taxon>
        <taxon>Streptomyces</taxon>
    </lineage>
</organism>
<sequence>MSRGARAVLAVRERLPLWLRTRCGLERRSLVALTVVLVIAVGFAVQHFWAGRPQPVRAPELVRAAPPGPTASARLAGPRVVVDVGGKVRDPGLQRLPAGSRVADALGAAGGVKPGTDLTGLNRARMLVDGEQIVVGARPEGPGTATGAGSVAGSPAGPVTGAGPSAGGAPGSAPLSLSSATAAQLDTLPGVGPVLAQRIVDHRAQQGGFRTVAQLREVTGIGDRRFATLKDLVRP</sequence>
<evidence type="ECO:0000313" key="4">
    <source>
        <dbReference type="EMBL" id="OKH91359.1"/>
    </source>
</evidence>
<comment type="caution">
    <text evidence="4">The sequence shown here is derived from an EMBL/GenBank/DDBJ whole genome shotgun (WGS) entry which is preliminary data.</text>
</comment>
<dbReference type="Pfam" id="PF12836">
    <property type="entry name" value="HHH_3"/>
    <property type="match status" value="1"/>
</dbReference>
<dbReference type="PANTHER" id="PTHR21180">
    <property type="entry name" value="ENDONUCLEASE/EXONUCLEASE/PHOSPHATASE FAMILY DOMAIN-CONTAINING PROTEIN 1"/>
    <property type="match status" value="1"/>
</dbReference>
<proteinExistence type="predicted"/>
<gene>
    <name evidence="4" type="ORF">AB852_31390</name>
</gene>
<feature type="region of interest" description="Disordered" evidence="1">
    <location>
        <begin position="138"/>
        <end position="174"/>
    </location>
</feature>
<keyword evidence="2" id="KW-0472">Membrane</keyword>
<dbReference type="GO" id="GO:0015627">
    <property type="term" value="C:type II protein secretion system complex"/>
    <property type="evidence" value="ECO:0007669"/>
    <property type="project" value="TreeGrafter"/>
</dbReference>
<keyword evidence="4" id="KW-0238">DNA-binding</keyword>
<dbReference type="SMART" id="SM00278">
    <property type="entry name" value="HhH1"/>
    <property type="match status" value="2"/>
</dbReference>
<keyword evidence="5" id="KW-1185">Reference proteome</keyword>
<keyword evidence="2" id="KW-0812">Transmembrane</keyword>
<dbReference type="EMBL" id="LFBV01000010">
    <property type="protein sequence ID" value="OKH91359.1"/>
    <property type="molecule type" value="Genomic_DNA"/>
</dbReference>
<dbReference type="STRING" id="1048205.AB852_31390"/>
<feature type="domain" description="Helix-hairpin-helix DNA-binding motif class 1" evidence="3">
    <location>
        <begin position="183"/>
        <end position="202"/>
    </location>
</feature>
<evidence type="ECO:0000256" key="1">
    <source>
        <dbReference type="SAM" id="MobiDB-lite"/>
    </source>
</evidence>
<feature type="transmembrane region" description="Helical" evidence="2">
    <location>
        <begin position="30"/>
        <end position="49"/>
    </location>
</feature>
<dbReference type="GO" id="GO:0006281">
    <property type="term" value="P:DNA repair"/>
    <property type="evidence" value="ECO:0007669"/>
    <property type="project" value="InterPro"/>
</dbReference>
<dbReference type="Pfam" id="PF10531">
    <property type="entry name" value="SLBB"/>
    <property type="match status" value="1"/>
</dbReference>
<name>A0A1Q4V0T8_9ACTN</name>